<reference evidence="1 2" key="1">
    <citation type="journal article" date="2024" name="J Genomics">
        <title>Draft genome sequencing and assembly of Favolaschia claudopus CIRM-BRFM 2984 isolated from oak limbs.</title>
        <authorList>
            <person name="Navarro D."/>
            <person name="Drula E."/>
            <person name="Chaduli D."/>
            <person name="Cazenave R."/>
            <person name="Ahrendt S."/>
            <person name="Wang J."/>
            <person name="Lipzen A."/>
            <person name="Daum C."/>
            <person name="Barry K."/>
            <person name="Grigoriev I.V."/>
            <person name="Favel A."/>
            <person name="Rosso M.N."/>
            <person name="Martin F."/>
        </authorList>
    </citation>
    <scope>NUCLEOTIDE SEQUENCE [LARGE SCALE GENOMIC DNA]</scope>
    <source>
        <strain evidence="1 2">CIRM-BRFM 2984</strain>
    </source>
</reference>
<evidence type="ECO:0000313" key="2">
    <source>
        <dbReference type="Proteomes" id="UP001362999"/>
    </source>
</evidence>
<protein>
    <recommendedName>
        <fullName evidence="3">F-box domain-containing protein</fullName>
    </recommendedName>
</protein>
<dbReference type="Gene3D" id="1.20.1280.50">
    <property type="match status" value="1"/>
</dbReference>
<dbReference type="EMBL" id="JAWWNJ010000089">
    <property type="protein sequence ID" value="KAK7000407.1"/>
    <property type="molecule type" value="Genomic_DNA"/>
</dbReference>
<evidence type="ECO:0000313" key="1">
    <source>
        <dbReference type="EMBL" id="KAK7000407.1"/>
    </source>
</evidence>
<dbReference type="InterPro" id="IPR032675">
    <property type="entry name" value="LRR_dom_sf"/>
</dbReference>
<accession>A0AAW0A3A6</accession>
<organism evidence="1 2">
    <name type="scientific">Favolaschia claudopus</name>
    <dbReference type="NCBI Taxonomy" id="2862362"/>
    <lineage>
        <taxon>Eukaryota</taxon>
        <taxon>Fungi</taxon>
        <taxon>Dikarya</taxon>
        <taxon>Basidiomycota</taxon>
        <taxon>Agaricomycotina</taxon>
        <taxon>Agaricomycetes</taxon>
        <taxon>Agaricomycetidae</taxon>
        <taxon>Agaricales</taxon>
        <taxon>Marasmiineae</taxon>
        <taxon>Mycenaceae</taxon>
        <taxon>Favolaschia</taxon>
    </lineage>
</organism>
<name>A0AAW0A3A6_9AGAR</name>
<dbReference type="Gene3D" id="3.80.10.10">
    <property type="entry name" value="Ribonuclease Inhibitor"/>
    <property type="match status" value="1"/>
</dbReference>
<keyword evidence="2" id="KW-1185">Reference proteome</keyword>
<evidence type="ECO:0008006" key="3">
    <source>
        <dbReference type="Google" id="ProtNLM"/>
    </source>
</evidence>
<dbReference type="Proteomes" id="UP001362999">
    <property type="component" value="Unassembled WGS sequence"/>
</dbReference>
<proteinExistence type="predicted"/>
<sequence>MSSAAAFVAGLREHIHELTDTIRLQERLLCDLKEEHRRARKQLNSFVDPMARLPVELLSEIFTLCVSGISRARINCCEAPMSLLQVCQSWRDVALAIPNLWTRLRVEDLPCSDEFVDMCTAWVGRAKGKPLSLSLSGVLNISRNVRRLLDVCGRQLHELSLELQDEGLLDRRIDLQGATFPSLRTLILTSASRTPICTPKDSVELLRAAPALSECYFHGMRYSRIGFGEGYISPLTHAYLTTLHLGHSDDADAEISKNSAVVLKYLTLPALRDLVVTELDISESETISFFTRSSPPLYRLELIIKEHTASMNWGPGTLAQCLQVIPTLEELRVSGPGCASALLVLMINERILPNLRHFTVWPSNPQRADYSLVLALLSSRSTLESFKFMLGSSWPHDEDVFALRELADSRGINIHVGPFGINYIDLRCGLKLLFHDSECIHPADPEYTSSLHILEIPEFWSGSDLSYGRQAPAACSDPSGRDSRETRAVGNLEFWNQTTSEFADSPLMPTSKTLEVSLAFIHRTVKLCSLAVRFHDEGYSGQFRTSNRLGLEF</sequence>
<dbReference type="AlphaFoldDB" id="A0AAW0A3A6"/>
<gene>
    <name evidence="1" type="ORF">R3P38DRAFT_3369494</name>
</gene>
<comment type="caution">
    <text evidence="1">The sequence shown here is derived from an EMBL/GenBank/DDBJ whole genome shotgun (WGS) entry which is preliminary data.</text>
</comment>